<organism evidence="5 6">
    <name type="scientific">Evansella cellulosilytica (strain ATCC 21833 / DSM 2522 / FERM P-1141 / JCM 9156 / N-4)</name>
    <name type="common">Bacillus cellulosilyticus</name>
    <dbReference type="NCBI Taxonomy" id="649639"/>
    <lineage>
        <taxon>Bacteria</taxon>
        <taxon>Bacillati</taxon>
        <taxon>Bacillota</taxon>
        <taxon>Bacilli</taxon>
        <taxon>Bacillales</taxon>
        <taxon>Bacillaceae</taxon>
        <taxon>Evansella</taxon>
    </lineage>
</organism>
<dbReference type="Gene3D" id="3.40.1190.10">
    <property type="entry name" value="Mur-like, catalytic domain"/>
    <property type="match status" value="1"/>
</dbReference>
<dbReference type="AlphaFoldDB" id="E6TTT3"/>
<reference evidence="5" key="1">
    <citation type="submission" date="2010-12" db="EMBL/GenBank/DDBJ databases">
        <title>Complete sequence of Bacillus cellulosilyticus DSM 2522.</title>
        <authorList>
            <consortium name="US DOE Joint Genome Institute"/>
            <person name="Lucas S."/>
            <person name="Copeland A."/>
            <person name="Lapidus A."/>
            <person name="Cheng J.-F."/>
            <person name="Bruce D."/>
            <person name="Goodwin L."/>
            <person name="Pitluck S."/>
            <person name="Chertkov O."/>
            <person name="Detter J.C."/>
            <person name="Han C."/>
            <person name="Tapia R."/>
            <person name="Land M."/>
            <person name="Hauser L."/>
            <person name="Jeffries C."/>
            <person name="Kyrpides N."/>
            <person name="Ivanova N."/>
            <person name="Mikhailova N."/>
            <person name="Brumm P."/>
            <person name="Mead D."/>
            <person name="Woyke T."/>
        </authorList>
    </citation>
    <scope>NUCLEOTIDE SEQUENCE [LARGE SCALE GENOMIC DNA]</scope>
    <source>
        <strain evidence="5">DSM 2522</strain>
    </source>
</reference>
<dbReference type="InterPro" id="IPR013221">
    <property type="entry name" value="Mur_ligase_cen"/>
</dbReference>
<dbReference type="InterPro" id="IPR051046">
    <property type="entry name" value="MurCDEF_CellWall_CoF430Synth"/>
</dbReference>
<dbReference type="SUPFAM" id="SSF53623">
    <property type="entry name" value="MurD-like peptide ligases, catalytic domain"/>
    <property type="match status" value="1"/>
</dbReference>
<dbReference type="GO" id="GO:0005524">
    <property type="term" value="F:ATP binding"/>
    <property type="evidence" value="ECO:0007669"/>
    <property type="project" value="UniProtKB-KW"/>
</dbReference>
<dbReference type="STRING" id="649639.Bcell_2595"/>
<dbReference type="KEGG" id="bco:Bcell_2595"/>
<accession>E6TTT3</accession>
<dbReference type="Proteomes" id="UP000001401">
    <property type="component" value="Chromosome"/>
</dbReference>
<keyword evidence="3" id="KW-0067">ATP-binding</keyword>
<evidence type="ECO:0000256" key="3">
    <source>
        <dbReference type="ARBA" id="ARBA00022840"/>
    </source>
</evidence>
<dbReference type="Gene3D" id="3.40.1390.10">
    <property type="entry name" value="MurE/MurF, N-terminal domain"/>
    <property type="match status" value="1"/>
</dbReference>
<dbReference type="HOGENOM" id="CLU_878960_0_0_9"/>
<evidence type="ECO:0000313" key="6">
    <source>
        <dbReference type="Proteomes" id="UP000001401"/>
    </source>
</evidence>
<protein>
    <recommendedName>
        <fullName evidence="4">Mur ligase central domain-containing protein</fullName>
    </recommendedName>
</protein>
<proteinExistence type="predicted"/>
<evidence type="ECO:0000313" key="5">
    <source>
        <dbReference type="EMBL" id="ADU30852.1"/>
    </source>
</evidence>
<dbReference type="PANTHER" id="PTHR43024:SF1">
    <property type="entry name" value="UDP-N-ACETYLMURAMOYL-TRIPEPTIDE--D-ALANYL-D-ALANINE LIGASE"/>
    <property type="match status" value="1"/>
</dbReference>
<evidence type="ECO:0000259" key="4">
    <source>
        <dbReference type="Pfam" id="PF08245"/>
    </source>
</evidence>
<sequence>MTTAQLDFHLLKTISSHIHGEIPLSFVAKGIATNINDVKEGFIYLPLDLENENNGITDHLMKAKEHGAVASFIKKDLITSSLSHNLPLFEVEDYTSTIEQLAKEYVDEIDPTVVAIVGKNSSFTKDLLAHILKTNYAVHKSDHLSKYEDLHVCLSALKMERHANVFISEYDLNSIHHITKLSHLFPPNYGIITEIGKREKLSEEEVRAAYISLESGMRATASLVLDADDEFLVHHHEWKVDVVTSGSTKHCLFQIDTLKENGEELHFSLKGVYMPFEVPITWKPYLKCVIHAIAISVHLGLLAEEIYDSLKSFQFK</sequence>
<dbReference type="eggNOG" id="COG0770">
    <property type="taxonomic scope" value="Bacteria"/>
</dbReference>
<keyword evidence="2" id="KW-0547">Nucleotide-binding</keyword>
<name>E6TTT3_EVAC2</name>
<keyword evidence="1" id="KW-0436">Ligase</keyword>
<feature type="domain" description="Mur ligase central" evidence="4">
    <location>
        <begin position="124"/>
        <end position="280"/>
    </location>
</feature>
<evidence type="ECO:0000256" key="1">
    <source>
        <dbReference type="ARBA" id="ARBA00022598"/>
    </source>
</evidence>
<dbReference type="RefSeq" id="WP_013489186.1">
    <property type="nucleotide sequence ID" value="NC_014829.1"/>
</dbReference>
<keyword evidence="6" id="KW-1185">Reference proteome</keyword>
<dbReference type="PANTHER" id="PTHR43024">
    <property type="entry name" value="UDP-N-ACETYLMURAMOYL-TRIPEPTIDE--D-ALANYL-D-ALANINE LIGASE"/>
    <property type="match status" value="1"/>
</dbReference>
<dbReference type="InterPro" id="IPR036565">
    <property type="entry name" value="Mur-like_cat_sf"/>
</dbReference>
<dbReference type="GO" id="GO:0016881">
    <property type="term" value="F:acid-amino acid ligase activity"/>
    <property type="evidence" value="ECO:0007669"/>
    <property type="project" value="InterPro"/>
</dbReference>
<gene>
    <name evidence="5" type="ordered locus">Bcell_2595</name>
</gene>
<dbReference type="OrthoDB" id="9801978at2"/>
<dbReference type="Pfam" id="PF08245">
    <property type="entry name" value="Mur_ligase_M"/>
    <property type="match status" value="1"/>
</dbReference>
<evidence type="ECO:0000256" key="2">
    <source>
        <dbReference type="ARBA" id="ARBA00022741"/>
    </source>
</evidence>
<dbReference type="EMBL" id="CP002394">
    <property type="protein sequence ID" value="ADU30852.1"/>
    <property type="molecule type" value="Genomic_DNA"/>
</dbReference>